<keyword evidence="1" id="KW-0238">DNA-binding</keyword>
<accession>A0ABZ3ETD2</accession>
<dbReference type="Pfam" id="PF02311">
    <property type="entry name" value="AraC_binding"/>
    <property type="match status" value="1"/>
</dbReference>
<dbReference type="PROSITE" id="PS01124">
    <property type="entry name" value="HTH_ARAC_FAMILY_2"/>
    <property type="match status" value="1"/>
</dbReference>
<dbReference type="InterPro" id="IPR003313">
    <property type="entry name" value="AraC-bd"/>
</dbReference>
<organism evidence="3 4">
    <name type="scientific">Kineothrix sedimenti</name>
    <dbReference type="NCBI Taxonomy" id="3123317"/>
    <lineage>
        <taxon>Bacteria</taxon>
        <taxon>Bacillati</taxon>
        <taxon>Bacillota</taxon>
        <taxon>Clostridia</taxon>
        <taxon>Lachnospirales</taxon>
        <taxon>Lachnospiraceae</taxon>
        <taxon>Kineothrix</taxon>
    </lineage>
</organism>
<reference evidence="3 4" key="1">
    <citation type="submission" date="2024-02" db="EMBL/GenBank/DDBJ databases">
        <title>Bacterial strain from lacustrine sediment.</title>
        <authorList>
            <person name="Petit C."/>
            <person name="Fadhlaoui K."/>
        </authorList>
    </citation>
    <scope>NUCLEOTIDE SEQUENCE [LARGE SCALE GENOMIC DNA]</scope>
    <source>
        <strain evidence="3 4">IPX-CK</strain>
    </source>
</reference>
<dbReference type="Gene3D" id="2.60.120.280">
    <property type="entry name" value="Regulatory protein AraC"/>
    <property type="match status" value="1"/>
</dbReference>
<dbReference type="Gene3D" id="1.10.10.60">
    <property type="entry name" value="Homeodomain-like"/>
    <property type="match status" value="1"/>
</dbReference>
<proteinExistence type="predicted"/>
<dbReference type="Proteomes" id="UP001451571">
    <property type="component" value="Chromosome"/>
</dbReference>
<dbReference type="PANTHER" id="PTHR43280">
    <property type="entry name" value="ARAC-FAMILY TRANSCRIPTIONAL REGULATOR"/>
    <property type="match status" value="1"/>
</dbReference>
<dbReference type="SMART" id="SM00342">
    <property type="entry name" value="HTH_ARAC"/>
    <property type="match status" value="1"/>
</dbReference>
<evidence type="ECO:0000259" key="2">
    <source>
        <dbReference type="PROSITE" id="PS01124"/>
    </source>
</evidence>
<keyword evidence="4" id="KW-1185">Reference proteome</keyword>
<dbReference type="InterPro" id="IPR018060">
    <property type="entry name" value="HTH_AraC"/>
</dbReference>
<sequence length="295" mass="34551">MGDISTLFTTTGITDSKRILHTPGEFAKRNLLYVQEVGKLKSLQPHKSQREKLDSFLFLGVLSGAGTITIGNVEFKVKKGYCALINCMDYYAHESSKKMPWELMWVHFNGNTAKEYFDLFMEQNQQKNIFAPEGLVELEGYINRLMEYQKEKDLESELLSGNILGQLINTCLFTVIHHEKENQQKYKEICNEIRECVNEKYQEPELLHIFTGRYGIDEEELDICFQKTYGITLRDYIVNRRFTAAKELLRFTVKPIKEIIEESGIGNDDLFRKLFQDGEKMTAEEYRMKWSQWVK</sequence>
<dbReference type="EMBL" id="CP146256">
    <property type="protein sequence ID" value="XAH73461.1"/>
    <property type="molecule type" value="Genomic_DNA"/>
</dbReference>
<evidence type="ECO:0000313" key="4">
    <source>
        <dbReference type="Proteomes" id="UP001451571"/>
    </source>
</evidence>
<protein>
    <submittedName>
        <fullName evidence="3">Helix-turn-helix domain-containing protein</fullName>
    </submittedName>
</protein>
<dbReference type="Pfam" id="PF12833">
    <property type="entry name" value="HTH_18"/>
    <property type="match status" value="1"/>
</dbReference>
<name>A0ABZ3ETD2_9FIRM</name>
<dbReference type="InterPro" id="IPR037923">
    <property type="entry name" value="HTH-like"/>
</dbReference>
<feature type="domain" description="HTH araC/xylS-type" evidence="2">
    <location>
        <begin position="191"/>
        <end position="289"/>
    </location>
</feature>
<gene>
    <name evidence="3" type="ORF">V6984_18465</name>
</gene>
<dbReference type="SUPFAM" id="SSF51215">
    <property type="entry name" value="Regulatory protein AraC"/>
    <property type="match status" value="1"/>
</dbReference>
<evidence type="ECO:0000256" key="1">
    <source>
        <dbReference type="ARBA" id="ARBA00023125"/>
    </source>
</evidence>
<dbReference type="PANTHER" id="PTHR43280:SF34">
    <property type="entry name" value="ARAC-FAMILY TRANSCRIPTIONAL REGULATOR"/>
    <property type="match status" value="1"/>
</dbReference>
<evidence type="ECO:0000313" key="3">
    <source>
        <dbReference type="EMBL" id="XAH73461.1"/>
    </source>
</evidence>
<dbReference type="RefSeq" id="WP_342757065.1">
    <property type="nucleotide sequence ID" value="NZ_CP146256.1"/>
</dbReference>